<dbReference type="InterPro" id="IPR050389">
    <property type="entry name" value="LysR-type_TF"/>
</dbReference>
<sequence>MSRQLGQLRQYFEDPLLLREGSGYLLTPKAQTLIPKVQHILVAIEELNDTPAFNPAVCDREFRFASTDYVAQFIFPELLLHLQTHAPNIRVHFDVLNGSWLPQLGELPLDMVSTMAATLPDNLDSYFLGQDSPVCLMSQTHPLSNQTSLELEDLAQHPFVRINSGGDKDSFLDDALSAAGLKREIRFEVPFFNAGFAAVTQNQLLMVVPAHIARNTAAWLPVTSRPFTVTAPSHRYYLCWHRQHQNDPAHHWMRESLAEILQRSMYSPKDHDLIF</sequence>
<dbReference type="AlphaFoldDB" id="A0A437QCX6"/>
<dbReference type="SUPFAM" id="SSF46785">
    <property type="entry name" value="Winged helix' DNA-binding domain"/>
    <property type="match status" value="1"/>
</dbReference>
<feature type="domain" description="HTH lysR-type" evidence="5">
    <location>
        <begin position="1"/>
        <end position="27"/>
    </location>
</feature>
<keyword evidence="2" id="KW-0805">Transcription regulation</keyword>
<dbReference type="InterPro" id="IPR000847">
    <property type="entry name" value="LysR_HTH_N"/>
</dbReference>
<dbReference type="PANTHER" id="PTHR30118:SF15">
    <property type="entry name" value="TRANSCRIPTIONAL REGULATORY PROTEIN"/>
    <property type="match status" value="1"/>
</dbReference>
<keyword evidence="7" id="KW-1185">Reference proteome</keyword>
<dbReference type="EMBL" id="SACQ01000001">
    <property type="protein sequence ID" value="RVU32384.1"/>
    <property type="molecule type" value="Genomic_DNA"/>
</dbReference>
<dbReference type="InterPro" id="IPR036388">
    <property type="entry name" value="WH-like_DNA-bd_sf"/>
</dbReference>
<dbReference type="GO" id="GO:0003700">
    <property type="term" value="F:DNA-binding transcription factor activity"/>
    <property type="evidence" value="ECO:0007669"/>
    <property type="project" value="InterPro"/>
</dbReference>
<protein>
    <submittedName>
        <fullName evidence="6">LysR family transcriptional regulator</fullName>
    </submittedName>
</protein>
<evidence type="ECO:0000313" key="6">
    <source>
        <dbReference type="EMBL" id="RVU32384.1"/>
    </source>
</evidence>
<organism evidence="6 7">
    <name type="scientific">Neptunomonas marina</name>
    <dbReference type="NCBI Taxonomy" id="1815562"/>
    <lineage>
        <taxon>Bacteria</taxon>
        <taxon>Pseudomonadati</taxon>
        <taxon>Pseudomonadota</taxon>
        <taxon>Gammaproteobacteria</taxon>
        <taxon>Oceanospirillales</taxon>
        <taxon>Oceanospirillaceae</taxon>
        <taxon>Neptunomonas</taxon>
    </lineage>
</organism>
<dbReference type="InterPro" id="IPR005119">
    <property type="entry name" value="LysR_subst-bd"/>
</dbReference>
<comment type="caution">
    <text evidence="6">The sequence shown here is derived from an EMBL/GenBank/DDBJ whole genome shotgun (WGS) entry which is preliminary data.</text>
</comment>
<evidence type="ECO:0000313" key="7">
    <source>
        <dbReference type="Proteomes" id="UP000282818"/>
    </source>
</evidence>
<proteinExistence type="inferred from homology"/>
<dbReference type="InterPro" id="IPR036390">
    <property type="entry name" value="WH_DNA-bd_sf"/>
</dbReference>
<dbReference type="SUPFAM" id="SSF53850">
    <property type="entry name" value="Periplasmic binding protein-like II"/>
    <property type="match status" value="1"/>
</dbReference>
<dbReference type="Gene3D" id="3.40.190.10">
    <property type="entry name" value="Periplasmic binding protein-like II"/>
    <property type="match status" value="2"/>
</dbReference>
<dbReference type="CDD" id="cd08417">
    <property type="entry name" value="PBP2_Nitroaromatics_like"/>
    <property type="match status" value="1"/>
</dbReference>
<evidence type="ECO:0000259" key="5">
    <source>
        <dbReference type="PROSITE" id="PS50931"/>
    </source>
</evidence>
<evidence type="ECO:0000256" key="3">
    <source>
        <dbReference type="ARBA" id="ARBA00023125"/>
    </source>
</evidence>
<evidence type="ECO:0000256" key="4">
    <source>
        <dbReference type="ARBA" id="ARBA00023163"/>
    </source>
</evidence>
<evidence type="ECO:0000256" key="1">
    <source>
        <dbReference type="ARBA" id="ARBA00009437"/>
    </source>
</evidence>
<accession>A0A437QCX6</accession>
<reference evidence="6 7" key="1">
    <citation type="submission" date="2019-01" db="EMBL/GenBank/DDBJ databases">
        <authorList>
            <person name="Chen W.-M."/>
        </authorList>
    </citation>
    <scope>NUCLEOTIDE SEQUENCE [LARGE SCALE GENOMIC DNA]</scope>
    <source>
        <strain evidence="6 7">HPM-16</strain>
    </source>
</reference>
<name>A0A437QCX6_9GAMM</name>
<dbReference type="Proteomes" id="UP000282818">
    <property type="component" value="Unassembled WGS sequence"/>
</dbReference>
<keyword evidence="3" id="KW-0238">DNA-binding</keyword>
<keyword evidence="4" id="KW-0804">Transcription</keyword>
<dbReference type="Pfam" id="PF03466">
    <property type="entry name" value="LysR_substrate"/>
    <property type="match status" value="1"/>
</dbReference>
<dbReference type="PANTHER" id="PTHR30118">
    <property type="entry name" value="HTH-TYPE TRANSCRIPTIONAL REGULATOR LEUO-RELATED"/>
    <property type="match status" value="1"/>
</dbReference>
<dbReference type="InterPro" id="IPR037402">
    <property type="entry name" value="YidZ_PBP2"/>
</dbReference>
<comment type="similarity">
    <text evidence="1">Belongs to the LysR transcriptional regulatory family.</text>
</comment>
<gene>
    <name evidence="6" type="ORF">EOE65_01655</name>
</gene>
<dbReference type="Gene3D" id="1.10.10.10">
    <property type="entry name" value="Winged helix-like DNA-binding domain superfamily/Winged helix DNA-binding domain"/>
    <property type="match status" value="1"/>
</dbReference>
<dbReference type="PROSITE" id="PS50931">
    <property type="entry name" value="HTH_LYSR"/>
    <property type="match status" value="1"/>
</dbReference>
<evidence type="ECO:0000256" key="2">
    <source>
        <dbReference type="ARBA" id="ARBA00023015"/>
    </source>
</evidence>
<dbReference type="GO" id="GO:0003677">
    <property type="term" value="F:DNA binding"/>
    <property type="evidence" value="ECO:0007669"/>
    <property type="project" value="UniProtKB-KW"/>
</dbReference>